<keyword evidence="1" id="KW-0378">Hydrolase</keyword>
<dbReference type="InterPro" id="IPR032466">
    <property type="entry name" value="Metal_Hydrolase"/>
</dbReference>
<sequence length="240" mass="26992">MQRLVDSHTHLDHFPTQEIDSIVTRAIENRVGLIISAGTTLESSEHCVNLSKIIPMVFAGVGIHPMDLTEKIGNKTYKALEALASENPKVACISEIGLDFLPTSPAYDIQMQSFKRQINLARDLDKPVIVHSREAHPEVLKTLMQENAQSIGGVLHYYQGDLYTAQTYINMGFSISMAKPLLRINELQNVAKTIPLESIVLETDSAPQPWKKYRHRWTEPFHVIQVAEKLAELKNLPVET</sequence>
<reference evidence="2" key="1">
    <citation type="submission" date="2018-05" db="EMBL/GenBank/DDBJ databases">
        <authorList>
            <person name="Lanie J.A."/>
            <person name="Ng W.-L."/>
            <person name="Kazmierczak K.M."/>
            <person name="Andrzejewski T.M."/>
            <person name="Davidsen T.M."/>
            <person name="Wayne K.J."/>
            <person name="Tettelin H."/>
            <person name="Glass J.I."/>
            <person name="Rusch D."/>
            <person name="Podicherti R."/>
            <person name="Tsui H.-C.T."/>
            <person name="Winkler M.E."/>
        </authorList>
    </citation>
    <scope>NUCLEOTIDE SEQUENCE</scope>
</reference>
<feature type="non-terminal residue" evidence="2">
    <location>
        <position position="240"/>
    </location>
</feature>
<dbReference type="SUPFAM" id="SSF51556">
    <property type="entry name" value="Metallo-dependent hydrolases"/>
    <property type="match status" value="1"/>
</dbReference>
<dbReference type="PROSITE" id="PS01137">
    <property type="entry name" value="TATD_1"/>
    <property type="match status" value="1"/>
</dbReference>
<proteinExistence type="predicted"/>
<dbReference type="EMBL" id="UINC01038985">
    <property type="protein sequence ID" value="SVB36804.1"/>
    <property type="molecule type" value="Genomic_DNA"/>
</dbReference>
<name>A0A382DFM5_9ZZZZ</name>
<dbReference type="Gene3D" id="3.20.20.140">
    <property type="entry name" value="Metal-dependent hydrolases"/>
    <property type="match status" value="1"/>
</dbReference>
<dbReference type="PANTHER" id="PTHR46124">
    <property type="entry name" value="D-AMINOACYL-TRNA DEACYLASE"/>
    <property type="match status" value="1"/>
</dbReference>
<accession>A0A382DFM5</accession>
<protein>
    <submittedName>
        <fullName evidence="2">Uncharacterized protein</fullName>
    </submittedName>
</protein>
<dbReference type="InterPro" id="IPR018228">
    <property type="entry name" value="DNase_TatD-rel_CS"/>
</dbReference>
<evidence type="ECO:0000256" key="1">
    <source>
        <dbReference type="ARBA" id="ARBA00022801"/>
    </source>
</evidence>
<dbReference type="AlphaFoldDB" id="A0A382DFM5"/>
<dbReference type="GO" id="GO:0005829">
    <property type="term" value="C:cytosol"/>
    <property type="evidence" value="ECO:0007669"/>
    <property type="project" value="TreeGrafter"/>
</dbReference>
<gene>
    <name evidence="2" type="ORF">METZ01_LOCUS189658</name>
</gene>
<evidence type="ECO:0000313" key="2">
    <source>
        <dbReference type="EMBL" id="SVB36804.1"/>
    </source>
</evidence>
<dbReference type="PANTHER" id="PTHR46124:SF2">
    <property type="entry name" value="D-AMINOACYL-TRNA DEACYLASE"/>
    <property type="match status" value="1"/>
</dbReference>
<dbReference type="PIRSF" id="PIRSF005902">
    <property type="entry name" value="DNase_TatD"/>
    <property type="match status" value="1"/>
</dbReference>
<dbReference type="InterPro" id="IPR001130">
    <property type="entry name" value="TatD-like"/>
</dbReference>
<organism evidence="2">
    <name type="scientific">marine metagenome</name>
    <dbReference type="NCBI Taxonomy" id="408172"/>
    <lineage>
        <taxon>unclassified sequences</taxon>
        <taxon>metagenomes</taxon>
        <taxon>ecological metagenomes</taxon>
    </lineage>
</organism>
<dbReference type="GO" id="GO:0016788">
    <property type="term" value="F:hydrolase activity, acting on ester bonds"/>
    <property type="evidence" value="ECO:0007669"/>
    <property type="project" value="InterPro"/>
</dbReference>
<dbReference type="CDD" id="cd01310">
    <property type="entry name" value="TatD_DNAse"/>
    <property type="match status" value="1"/>
</dbReference>
<dbReference type="Pfam" id="PF01026">
    <property type="entry name" value="TatD_DNase"/>
    <property type="match status" value="1"/>
</dbReference>